<name>A0A7D9EPA3_PARCT</name>
<sequence length="784" mass="89381">MAMSLGLPPPEPLKILEGNTSIKWKKFKQKWTNYEIATGVAEKENPTRVATFLTVIGEEAVDVYNTFTWATVGDNLKIDKVLEKFDAFCNPRKNTIYERYVFFSRNQENGESIDHYVTVLKTLSDTCEFENLKESLIRDRLVFGILDNSVRERLLRDPELTLQTAIERVRSAELTNAQLKQIKADQKITEELPIHHVKSNSEHSYKNREQNLLTRNVNSKCKSKARRLIPRVNYVEEDEAPSEDDYTISTVIHHIGALNKKKIYDNKIPKQLFATMKVNDKVNIKFQLDCGATCNLIPLKDYARAMGNPEDVYLQKSNATLTMYNGTIMRPVGKCKLKCTRGGSQHTLEFEVVDSDVKPLLSAETCQKLQFLQVLVNDKHDIDTVVHEEMSVNAFSSIFQEYADVFERIGCLEGSYHIGIDSSAKPIIHPPRRVPVTLKDSLKKELDRMVKEEILAPVNDPTDWVSSMVTVVKPNKLRICIDPKNLNQAIKRSHYPMPTIEEVATKLSNAKVFSVLDAKSGFWQIKLDEESSKLTTFNTPFGTAVIADDSLVFGEGDDIETARKDHDQNLRNALQRARERNLEMNKEKSKLMLTEVPYIGHLLTSDGIKPDPKKVEAFQNMPQPTDVPSVKRFLGMVNYLSKFLPNISTITEPLRQLEAKYVEWYWDENQQKAFEEIKKLITCHPVLRYYDVAKEVTLQCDASQSGVGALLLQEGQPVAFTSRVLTSTERNYAQIEKELLAIVHACDRFDQYVFGRDITIETDHKPLEVILQKPLLAAPNDCSE</sequence>
<dbReference type="CDD" id="cd01647">
    <property type="entry name" value="RT_LTR"/>
    <property type="match status" value="1"/>
</dbReference>
<dbReference type="FunFam" id="3.30.70.270:FF:000026">
    <property type="entry name" value="Transposon Ty3-G Gag-Pol polyprotein"/>
    <property type="match status" value="1"/>
</dbReference>
<dbReference type="Pfam" id="PF00078">
    <property type="entry name" value="RVT_1"/>
    <property type="match status" value="1"/>
</dbReference>
<dbReference type="InterPro" id="IPR041577">
    <property type="entry name" value="RT_RNaseH_2"/>
</dbReference>
<feature type="domain" description="Reverse transcriptase" evidence="1">
    <location>
        <begin position="474"/>
        <end position="540"/>
    </location>
</feature>
<evidence type="ECO:0000259" key="2">
    <source>
        <dbReference type="Pfam" id="PF17919"/>
    </source>
</evidence>
<dbReference type="InterPro" id="IPR050951">
    <property type="entry name" value="Retrovirus_Pol_polyprotein"/>
</dbReference>
<dbReference type="AlphaFoldDB" id="A0A7D9EPA3"/>
<accession>A0A7D9EPA3</accession>
<comment type="caution">
    <text evidence="3">The sequence shown here is derived from an EMBL/GenBank/DDBJ whole genome shotgun (WGS) entry which is preliminary data.</text>
</comment>
<protein>
    <submittedName>
        <fullName evidence="3">Uncharacterized protein</fullName>
    </submittedName>
</protein>
<dbReference type="PANTHER" id="PTHR37984:SF8">
    <property type="entry name" value="CCHC-TYPE DOMAIN-CONTAINING PROTEIN"/>
    <property type="match status" value="1"/>
</dbReference>
<dbReference type="InterPro" id="IPR021109">
    <property type="entry name" value="Peptidase_aspartic_dom_sf"/>
</dbReference>
<dbReference type="InterPro" id="IPR000477">
    <property type="entry name" value="RT_dom"/>
</dbReference>
<proteinExistence type="predicted"/>
<dbReference type="FunFam" id="3.30.70.270:FF:000003">
    <property type="entry name" value="Transposon Ty3-G Gag-Pol polyprotein"/>
    <property type="match status" value="1"/>
</dbReference>
<dbReference type="Gene3D" id="3.10.20.370">
    <property type="match status" value="1"/>
</dbReference>
<evidence type="ECO:0000259" key="1">
    <source>
        <dbReference type="Pfam" id="PF00078"/>
    </source>
</evidence>
<dbReference type="Pfam" id="PF17919">
    <property type="entry name" value="RT_RNaseH_2"/>
    <property type="match status" value="1"/>
</dbReference>
<dbReference type="FunFam" id="3.10.20.370:FF:000001">
    <property type="entry name" value="Retrovirus-related Pol polyprotein from transposon 17.6-like protein"/>
    <property type="match status" value="1"/>
</dbReference>
<dbReference type="OrthoDB" id="5968803at2759"/>
<dbReference type="Gene3D" id="3.30.70.270">
    <property type="match status" value="2"/>
</dbReference>
<dbReference type="EMBL" id="CACRXK020008614">
    <property type="protein sequence ID" value="CAB4015177.1"/>
    <property type="molecule type" value="Genomic_DNA"/>
</dbReference>
<evidence type="ECO:0000313" key="4">
    <source>
        <dbReference type="Proteomes" id="UP001152795"/>
    </source>
</evidence>
<dbReference type="SUPFAM" id="SSF56672">
    <property type="entry name" value="DNA/RNA polymerases"/>
    <property type="match status" value="1"/>
</dbReference>
<dbReference type="Gene3D" id="2.40.70.10">
    <property type="entry name" value="Acid Proteases"/>
    <property type="match status" value="1"/>
</dbReference>
<gene>
    <name evidence="3" type="ORF">PACLA_8A006071</name>
</gene>
<dbReference type="CDD" id="cd09274">
    <property type="entry name" value="RNase_HI_RT_Ty3"/>
    <property type="match status" value="1"/>
</dbReference>
<keyword evidence="4" id="KW-1185">Reference proteome</keyword>
<reference evidence="3" key="1">
    <citation type="submission" date="2020-04" db="EMBL/GenBank/DDBJ databases">
        <authorList>
            <person name="Alioto T."/>
            <person name="Alioto T."/>
            <person name="Gomez Garrido J."/>
        </authorList>
    </citation>
    <scope>NUCLEOTIDE SEQUENCE</scope>
    <source>
        <strain evidence="3">A484AB</strain>
    </source>
</reference>
<dbReference type="Proteomes" id="UP001152795">
    <property type="component" value="Unassembled WGS sequence"/>
</dbReference>
<evidence type="ECO:0000313" key="3">
    <source>
        <dbReference type="EMBL" id="CAB4015177.1"/>
    </source>
</evidence>
<dbReference type="PANTHER" id="PTHR37984">
    <property type="entry name" value="PROTEIN CBG26694"/>
    <property type="match status" value="1"/>
</dbReference>
<feature type="domain" description="Reverse transcriptase/retrotransposon-derived protein RNase H-like" evidence="2">
    <location>
        <begin position="666"/>
        <end position="760"/>
    </location>
</feature>
<dbReference type="CDD" id="cd05481">
    <property type="entry name" value="retropepsin_like_LTR_1"/>
    <property type="match status" value="1"/>
</dbReference>
<dbReference type="InterPro" id="IPR043502">
    <property type="entry name" value="DNA/RNA_pol_sf"/>
</dbReference>
<organism evidence="3 4">
    <name type="scientific">Paramuricea clavata</name>
    <name type="common">Red gorgonian</name>
    <name type="synonym">Violescent sea-whip</name>
    <dbReference type="NCBI Taxonomy" id="317549"/>
    <lineage>
        <taxon>Eukaryota</taxon>
        <taxon>Metazoa</taxon>
        <taxon>Cnidaria</taxon>
        <taxon>Anthozoa</taxon>
        <taxon>Octocorallia</taxon>
        <taxon>Malacalcyonacea</taxon>
        <taxon>Plexauridae</taxon>
        <taxon>Paramuricea</taxon>
    </lineage>
</organism>
<dbReference type="InterPro" id="IPR043128">
    <property type="entry name" value="Rev_trsase/Diguanyl_cyclase"/>
</dbReference>